<keyword evidence="5 8" id="KW-1133">Transmembrane helix</keyword>
<dbReference type="GO" id="GO:0005524">
    <property type="term" value="F:ATP binding"/>
    <property type="evidence" value="ECO:0007669"/>
    <property type="project" value="UniProtKB-KW"/>
</dbReference>
<dbReference type="VEuPathDB" id="TriTrypDB:ECC02_003773"/>
<feature type="transmembrane region" description="Helical" evidence="8">
    <location>
        <begin position="784"/>
        <end position="802"/>
    </location>
</feature>
<dbReference type="VEuPathDB" id="TriTrypDB:TcCLB.510149.80"/>
<dbReference type="VEuPathDB" id="TriTrypDB:TcBrA4_0104220"/>
<feature type="transmembrane region" description="Helical" evidence="8">
    <location>
        <begin position="58"/>
        <end position="76"/>
    </location>
</feature>
<dbReference type="VEuPathDB" id="TriTrypDB:C4B63_17g108"/>
<keyword evidence="4" id="KW-0067">ATP-binding</keyword>
<dbReference type="VEuPathDB" id="TriTrypDB:TCDM_04442"/>
<evidence type="ECO:0000256" key="6">
    <source>
        <dbReference type="ARBA" id="ARBA00023136"/>
    </source>
</evidence>
<protein>
    <submittedName>
        <fullName evidence="10">Putative ABC transporter</fullName>
    </submittedName>
</protein>
<accession>A0A2V2VP26</accession>
<dbReference type="SUPFAM" id="SSF52540">
    <property type="entry name" value="P-loop containing nucleoside triphosphate hydrolases"/>
    <property type="match status" value="2"/>
</dbReference>
<evidence type="ECO:0000256" key="1">
    <source>
        <dbReference type="ARBA" id="ARBA00004141"/>
    </source>
</evidence>
<feature type="transmembrane region" description="Helical" evidence="8">
    <location>
        <begin position="809"/>
        <end position="828"/>
    </location>
</feature>
<comment type="caution">
    <text evidence="10">The sequence shown here is derived from an EMBL/GenBank/DDBJ whole genome shotgun (WGS) entry which is preliminary data.</text>
</comment>
<evidence type="ECO:0000256" key="5">
    <source>
        <dbReference type="ARBA" id="ARBA00022989"/>
    </source>
</evidence>
<dbReference type="VEuPathDB" id="TriTrypDB:TcG_00254"/>
<dbReference type="InterPro" id="IPR026082">
    <property type="entry name" value="ABCA"/>
</dbReference>
<evidence type="ECO:0000256" key="2">
    <source>
        <dbReference type="ARBA" id="ARBA00022692"/>
    </source>
</evidence>
<dbReference type="EMBL" id="PRFA01000017">
    <property type="protein sequence ID" value="PWU96988.1"/>
    <property type="molecule type" value="Genomic_DNA"/>
</dbReference>
<dbReference type="PANTHER" id="PTHR19229">
    <property type="entry name" value="ATP-BINDING CASSETTE TRANSPORTER SUBFAMILY A ABCA"/>
    <property type="match status" value="1"/>
</dbReference>
<dbReference type="VEuPathDB" id="TriTrypDB:C3747_12g102"/>
<feature type="transmembrane region" description="Helical" evidence="8">
    <location>
        <begin position="757"/>
        <end position="778"/>
    </location>
</feature>
<keyword evidence="6 8" id="KW-0472">Membrane</keyword>
<dbReference type="Gene3D" id="3.40.50.300">
    <property type="entry name" value="P-loop containing nucleotide triphosphate hydrolases"/>
    <property type="match status" value="2"/>
</dbReference>
<feature type="transmembrane region" description="Helical" evidence="8">
    <location>
        <begin position="1716"/>
        <end position="1739"/>
    </location>
</feature>
<dbReference type="Pfam" id="PF12698">
    <property type="entry name" value="ABC2_membrane_3"/>
    <property type="match status" value="2"/>
</dbReference>
<dbReference type="VEuPathDB" id="TriTrypDB:Tc_MARK_2933"/>
<feature type="region of interest" description="Disordered" evidence="7">
    <location>
        <begin position="956"/>
        <end position="976"/>
    </location>
</feature>
<dbReference type="VEuPathDB" id="TriTrypDB:TcCLB.511725.80"/>
<feature type="transmembrane region" description="Helical" evidence="8">
    <location>
        <begin position="1603"/>
        <end position="1625"/>
    </location>
</feature>
<feature type="transmembrane region" description="Helical" evidence="8">
    <location>
        <begin position="1645"/>
        <end position="1670"/>
    </location>
</feature>
<evidence type="ECO:0000259" key="9">
    <source>
        <dbReference type="PROSITE" id="PS50893"/>
    </source>
</evidence>
<keyword evidence="3" id="KW-0547">Nucleotide-binding</keyword>
<dbReference type="PROSITE" id="PS50893">
    <property type="entry name" value="ABC_TRANSPORTER_2"/>
    <property type="match status" value="2"/>
</dbReference>
<dbReference type="InterPro" id="IPR013525">
    <property type="entry name" value="ABC2_TM"/>
</dbReference>
<dbReference type="GO" id="GO:0005319">
    <property type="term" value="F:lipid transporter activity"/>
    <property type="evidence" value="ECO:0007669"/>
    <property type="project" value="TreeGrafter"/>
</dbReference>
<dbReference type="VEuPathDB" id="TriTrypDB:TCDM_04441"/>
<dbReference type="InterPro" id="IPR027417">
    <property type="entry name" value="P-loop_NTPase"/>
</dbReference>
<reference evidence="10 11" key="1">
    <citation type="journal article" date="2018" name="Microb. Genom.">
        <title>Expanding an expanded genome: long-read sequencing of Trypanosoma cruzi.</title>
        <authorList>
            <person name="Berna L."/>
            <person name="Rodriguez M."/>
            <person name="Chiribao M.L."/>
            <person name="Parodi-Talice A."/>
            <person name="Pita S."/>
            <person name="Rijo G."/>
            <person name="Alvarez-Valin F."/>
            <person name="Robello C."/>
        </authorList>
    </citation>
    <scope>NUCLEOTIDE SEQUENCE [LARGE SCALE GENOMIC DNA]</scope>
    <source>
        <strain evidence="10 11">Dm28c</strain>
    </source>
</reference>
<evidence type="ECO:0000256" key="4">
    <source>
        <dbReference type="ARBA" id="ARBA00022840"/>
    </source>
</evidence>
<comment type="subcellular location">
    <subcellularLocation>
        <location evidence="1">Membrane</location>
        <topology evidence="1">Multi-pass membrane protein</topology>
    </subcellularLocation>
</comment>
<evidence type="ECO:0000256" key="8">
    <source>
        <dbReference type="SAM" id="Phobius"/>
    </source>
</evidence>
<evidence type="ECO:0000256" key="3">
    <source>
        <dbReference type="ARBA" id="ARBA00022741"/>
    </source>
</evidence>
<dbReference type="SMART" id="SM00382">
    <property type="entry name" value="AAA"/>
    <property type="match status" value="2"/>
</dbReference>
<feature type="domain" description="ABC transporter" evidence="9">
    <location>
        <begin position="1883"/>
        <end position="2116"/>
    </location>
</feature>
<feature type="transmembrane region" description="Helical" evidence="8">
    <location>
        <begin position="1682"/>
        <end position="1704"/>
    </location>
</feature>
<gene>
    <name evidence="10" type="ORF">C4B63_17g108</name>
</gene>
<feature type="domain" description="ABC transporter" evidence="9">
    <location>
        <begin position="1015"/>
        <end position="1244"/>
    </location>
</feature>
<dbReference type="Pfam" id="PF00005">
    <property type="entry name" value="ABC_tran"/>
    <property type="match status" value="2"/>
</dbReference>
<dbReference type="VEuPathDB" id="TriTrypDB:TCSYLVIO_004186"/>
<dbReference type="GO" id="GO:0016020">
    <property type="term" value="C:membrane"/>
    <property type="evidence" value="ECO:0007669"/>
    <property type="project" value="UniProtKB-SubCell"/>
</dbReference>
<organism evidence="10 11">
    <name type="scientific">Trypanosoma cruzi</name>
    <dbReference type="NCBI Taxonomy" id="5693"/>
    <lineage>
        <taxon>Eukaryota</taxon>
        <taxon>Discoba</taxon>
        <taxon>Euglenozoa</taxon>
        <taxon>Kinetoplastea</taxon>
        <taxon>Metakinetoplastina</taxon>
        <taxon>Trypanosomatida</taxon>
        <taxon>Trypanosomatidae</taxon>
        <taxon>Trypanosoma</taxon>
        <taxon>Schizotrypanum</taxon>
    </lineage>
</organism>
<evidence type="ECO:0000313" key="11">
    <source>
        <dbReference type="Proteomes" id="UP000246121"/>
    </source>
</evidence>
<name>A0A2V2VP26_TRYCR</name>
<dbReference type="VEuPathDB" id="TriTrypDB:BCY84_18395"/>
<keyword evidence="2 8" id="KW-0812">Transmembrane</keyword>
<evidence type="ECO:0000256" key="7">
    <source>
        <dbReference type="SAM" id="MobiDB-lite"/>
    </source>
</evidence>
<feature type="transmembrane region" description="Helical" evidence="8">
    <location>
        <begin position="673"/>
        <end position="698"/>
    </location>
</feature>
<dbReference type="Proteomes" id="UP000246121">
    <property type="component" value="Unassembled WGS sequence"/>
</dbReference>
<dbReference type="VEuPathDB" id="TriTrypDB:TcYC6_0053140"/>
<dbReference type="VEuPathDB" id="TriTrypDB:TcCL_NonESM00954"/>
<evidence type="ECO:0000313" key="10">
    <source>
        <dbReference type="EMBL" id="PWU96988.1"/>
    </source>
</evidence>
<feature type="transmembrane region" description="Helical" evidence="8">
    <location>
        <begin position="848"/>
        <end position="871"/>
    </location>
</feature>
<feature type="transmembrane region" description="Helical" evidence="8">
    <location>
        <begin position="732"/>
        <end position="750"/>
    </location>
</feature>
<sequence>MMENSPCAVDQGSSPYESPVAAESGRRSRGFYVWLFLCQLLTLLWKESLERARRPWKAVMEILAPAAMIFILFYAVELSPVVWIDSFNHSRLPDVTFQHNIPNESLVTNDWEADLEAVSQWRGVFSELNMTSFFHDYALTLAELRELTNNRYRHSRAGRAWNASRIRREVARALLSNRYAASPFQVPTLDRYASMMEAARVAIGERGIKRMMHDEPLIKFIFYPGKLAFAVGESGNPELATAGEKLVEYLNVTTKFFASTIICQSDIFGGENSNCVFDNVSRAMSLLGTADARQGQALWALVRLDQVTVQPPEFRYSIFVNEATMQTRKTLETFAQGLGKEYANYAYNGVLSLQYELNTYFTSLAASPRTRENLPLTPFADYICSAAPTVHNATKDMFEAPLNTTQRETIERAAAHGPILTISAEPFTELNAMYAPCLYEVGAFCEDANNTELLLKCLEELDAAGTNMSLVCHSALEFIKKCPLEAKVCEDGNAYELLTAIPSALPKCAEATSSACPGNHFLQTVQQTMLTAKCSYIIMDICSSEGIKTNNIQMCMKKINKKPSLIPEECRMVTDSLLACEDEYESICPLDEAFQNGMLPFACLYLNSRLFSSSCKATEFVKDILPKLFSRKAVRQMVPAATYYCREVHDIYKTLVNGVVVQAFPTNGYYQRMFFLTGGPFVGLVMAIAFYFPFAAIVQSIVHEREKWQKKYLILIGVHPIAILVSKLLMAFGISITASVFLTIAVAFCIDIPTSTLYTLVYMYSLSLSALAFVIGVIVPGERAAIVATPFILFLFVTPALVDGRPTELGGASMLLPPTVFAKAIAYYTQVAQLDQNHITQSNRLQEATWVLFGLLMLYLALAFILEHLFIPNSALERLFRRCTSYVGSVDKYVEQQSHRIAQFYKRNEVPSSSAAPVHAGEADEEGTDTRKVQESNLEFNIGGVSNTARSNAVEGGPSIDFQYHSEAGREPGTRSVENAQEAGAPIISSAKQESGALSQSQVSPPVPSDWYASITVRDLLHTAVGKFPMLYVPRADFYRNRLNCIIGEAVSGKSRLLETLMGACDLPQGEVRIDGKNVWSCRRNDIGVCLQKSVFWENLTVPENIRFVQLLKGHISDPVELRAEEEILLSAMQLTDLRRERAGRLTTGVARKLAVAMALAGGSHTIFFDEPTASTDISSRQEIWHLLSQNARGRCIVVSTSEVEDVDVFADHITVLHGGRVCLTGTPEYLRWKLRGGWVVTVCRAANTELETILNRVHSVAPDAILVSNVGHEISFQVTERVALHTLPVMLTELRSARESGLISNITVSDASLGESFVRLTRMLNLRESYDLHDPATEGPVAEDAYALMPSASEREINDGVLVERGMVGSSEERGARDPKVFVRAFLALFGFRLFESLLSPHYGLIMTLVPLLTFLAGTSSLDKSLNLRRIGNVSVLDWQLHSYPSDTFYIDFNMNGSPYQSIAERLPSINIPGTRTKFYPLNDTSLPPREKSSVGVDRFLAQRRLSTETFAFGAFALQGPIVDVANSAAQPSLFPWVTDVLLCNTSYPLSPLAYMELLGMMRLWVARNETTGIISASIGVLSENDFVGKVRKNLPTTSVDVMGTLLLLLPFAFYGSRMVTALVEQRRNGFIQVLYSSSLRPVAFWMANFTYDFFTFFILVLITIFLFASNHISRGMTLGNLLAIFGVMVVFGSSTIMLSYFLSRFFKNGITAQYFITVFTIFTGFAFLISSCTVRFLPMNPLTCSAIELNEQFSILMRFFPFYNLGESFMNYVLANEFNEDLDVLFRMQPAMILTLLFVCMIFYETSAEVSVHVFFRDQVNSRIYTLLQKFLKSLSSSHDGSNEVSGDESFYRWKDSSRLFASEDDCVAEEREKYFPGDDIRASTVWKLYNDVYALQNVTLSLQSETLVVVGINGSGKTTLLRCLSGQMLPSHGDVYLHGHCTTRRAASKLAANGFMGYLTESLFFNRNNITPYLFLHIMADLRLLRRDANRRKHLLYLIRTLGIWPYMHRSMRTLNASVQRRVLLAAALIGYPPVLILDDATESLDPCSRRHVWAAIRSAPQGTTTVFSSKHPDDVEMIGDRVLVLDEGMMRFIGTPAQWSQKYRRGLYVSIDVSRSQEMLRLGSSNYSGAMEQLKKYFSNHWPDSLLIDFRPFHYLFLVPHTVPNDNATGTSASQGRTLQGVLATLIQGRGCGWNLPEDREGNTDAGGSQVCFPCSIKISETTIERTMMNAFRETVAFKTAARGLNDRNFRIPPRD</sequence>
<feature type="region of interest" description="Disordered" evidence="7">
    <location>
        <begin position="912"/>
        <end position="932"/>
    </location>
</feature>
<proteinExistence type="predicted"/>
<dbReference type="GO" id="GO:0140359">
    <property type="term" value="F:ABC-type transporter activity"/>
    <property type="evidence" value="ECO:0007669"/>
    <property type="project" value="InterPro"/>
</dbReference>
<dbReference type="GO" id="GO:0016887">
    <property type="term" value="F:ATP hydrolysis activity"/>
    <property type="evidence" value="ECO:0007669"/>
    <property type="project" value="InterPro"/>
</dbReference>
<dbReference type="InterPro" id="IPR003593">
    <property type="entry name" value="AAA+_ATPase"/>
</dbReference>
<dbReference type="InterPro" id="IPR003439">
    <property type="entry name" value="ABC_transporter-like_ATP-bd"/>
</dbReference>
<feature type="transmembrane region" description="Helical" evidence="8">
    <location>
        <begin position="29"/>
        <end position="46"/>
    </location>
</feature>